<evidence type="ECO:0000313" key="2">
    <source>
        <dbReference type="Proteomes" id="UP001138500"/>
    </source>
</evidence>
<name>A0A9W7W2Y4_9PEZI</name>
<dbReference type="EMBL" id="RIBY02001846">
    <property type="protein sequence ID" value="KAH9827890.1"/>
    <property type="molecule type" value="Genomic_DNA"/>
</dbReference>
<accession>A0A9W7W2Y4</accession>
<organism evidence="1 2">
    <name type="scientific">Teratosphaeria destructans</name>
    <dbReference type="NCBI Taxonomy" id="418781"/>
    <lineage>
        <taxon>Eukaryota</taxon>
        <taxon>Fungi</taxon>
        <taxon>Dikarya</taxon>
        <taxon>Ascomycota</taxon>
        <taxon>Pezizomycotina</taxon>
        <taxon>Dothideomycetes</taxon>
        <taxon>Dothideomycetidae</taxon>
        <taxon>Mycosphaerellales</taxon>
        <taxon>Teratosphaeriaceae</taxon>
        <taxon>Teratosphaeria</taxon>
    </lineage>
</organism>
<dbReference type="Proteomes" id="UP001138500">
    <property type="component" value="Unassembled WGS sequence"/>
</dbReference>
<evidence type="ECO:0000313" key="1">
    <source>
        <dbReference type="EMBL" id="KAH9827890.1"/>
    </source>
</evidence>
<reference evidence="1 2" key="2">
    <citation type="journal article" date="2021" name="Curr. Genet.">
        <title>Genetic response to nitrogen starvation in the aggressive Eucalyptus foliar pathogen Teratosphaeria destructans.</title>
        <authorList>
            <person name="Havenga M."/>
            <person name="Wingfield B.D."/>
            <person name="Wingfield M.J."/>
            <person name="Dreyer L.L."/>
            <person name="Roets F."/>
            <person name="Aylward J."/>
        </authorList>
    </citation>
    <scope>NUCLEOTIDE SEQUENCE [LARGE SCALE GENOMIC DNA]</scope>
    <source>
        <strain evidence="1">CMW44962</strain>
    </source>
</reference>
<sequence length="144" mass="16190">MPTGAESETDRLRSVFAERIADHERVTDDLHDAHTTLDRTRVAMQRHRLPLAGDEGFLTRLTEYHDTLPLPAEYFSTVQTLWALGQESPPPLSRILEAVGRLQERVSRAVMDRNELLVAGATAHALAPHHQRVAEGLRRETAEP</sequence>
<gene>
    <name evidence="1" type="ORF">Tdes44962_MAKER09567</name>
</gene>
<keyword evidence="2" id="KW-1185">Reference proteome</keyword>
<proteinExistence type="predicted"/>
<comment type="caution">
    <text evidence="1">The sequence shown here is derived from an EMBL/GenBank/DDBJ whole genome shotgun (WGS) entry which is preliminary data.</text>
</comment>
<dbReference type="AlphaFoldDB" id="A0A9W7W2Y4"/>
<protein>
    <submittedName>
        <fullName evidence="1">Uncharacterized protein</fullName>
    </submittedName>
</protein>
<reference evidence="1 2" key="1">
    <citation type="journal article" date="2018" name="IMA Fungus">
        <title>IMA Genome-F 10: Nine draft genome sequences of Claviceps purpurea s.lat., including C. arundinis, C. humidiphila, and C. cf. spartinae, pseudomolecules for the pitch canker pathogen Fusarium circinatum, draft genome of Davidsoniella eucalypti, Grosmannia galeiformis, Quambalaria eucalypti, and Teratosphaeria destructans.</title>
        <authorList>
            <person name="Wingfield B.D."/>
            <person name="Liu M."/>
            <person name="Nguyen H.D."/>
            <person name="Lane F.A."/>
            <person name="Morgan S.W."/>
            <person name="De Vos L."/>
            <person name="Wilken P.M."/>
            <person name="Duong T.A."/>
            <person name="Aylward J."/>
            <person name="Coetzee M.P."/>
            <person name="Dadej K."/>
            <person name="De Beer Z.W."/>
            <person name="Findlay W."/>
            <person name="Havenga M."/>
            <person name="Kolarik M."/>
            <person name="Menzies J.G."/>
            <person name="Naidoo K."/>
            <person name="Pochopski O."/>
            <person name="Shoukouhi P."/>
            <person name="Santana Q.C."/>
            <person name="Seifert K.A."/>
            <person name="Soal N."/>
            <person name="Steenkamp E.T."/>
            <person name="Tatham C.T."/>
            <person name="van der Nest M.A."/>
            <person name="Wingfield M.J."/>
        </authorList>
    </citation>
    <scope>NUCLEOTIDE SEQUENCE [LARGE SCALE GENOMIC DNA]</scope>
    <source>
        <strain evidence="1">CMW44962</strain>
    </source>
</reference>